<evidence type="ECO:0000256" key="4">
    <source>
        <dbReference type="ARBA" id="ARBA00022989"/>
    </source>
</evidence>
<dbReference type="Pfam" id="PF02653">
    <property type="entry name" value="BPD_transp_2"/>
    <property type="match status" value="1"/>
</dbReference>
<protein>
    <submittedName>
        <fullName evidence="7">Monosaccharide ABC transporter membrane protein, CUT2 family</fullName>
    </submittedName>
</protein>
<feature type="transmembrane region" description="Helical" evidence="6">
    <location>
        <begin position="226"/>
        <end position="248"/>
    </location>
</feature>
<dbReference type="PANTHER" id="PTHR32196">
    <property type="entry name" value="ABC TRANSPORTER PERMEASE PROTEIN YPHD-RELATED-RELATED"/>
    <property type="match status" value="1"/>
</dbReference>
<dbReference type="EMBL" id="CP000697">
    <property type="protein sequence ID" value="ABQ31412.1"/>
    <property type="molecule type" value="Genomic_DNA"/>
</dbReference>
<dbReference type="AlphaFoldDB" id="A5G0N0"/>
<evidence type="ECO:0000313" key="8">
    <source>
        <dbReference type="EMBL" id="ABQ31432.1"/>
    </source>
</evidence>
<evidence type="ECO:0000256" key="6">
    <source>
        <dbReference type="SAM" id="Phobius"/>
    </source>
</evidence>
<accession>A5G0N0</accession>
<evidence type="ECO:0000256" key="3">
    <source>
        <dbReference type="ARBA" id="ARBA00022692"/>
    </source>
</evidence>
<comment type="subcellular location">
    <subcellularLocation>
        <location evidence="1">Cell membrane</location>
        <topology evidence="1">Multi-pass membrane protein</topology>
    </subcellularLocation>
</comment>
<feature type="transmembrane region" description="Helical" evidence="6">
    <location>
        <begin position="165"/>
        <end position="193"/>
    </location>
</feature>
<dbReference type="KEGG" id="acr:Acry_2237"/>
<evidence type="ECO:0000313" key="7">
    <source>
        <dbReference type="EMBL" id="ABQ31412.1"/>
    </source>
</evidence>
<keyword evidence="4 6" id="KW-1133">Transmembrane helix</keyword>
<evidence type="ECO:0000256" key="2">
    <source>
        <dbReference type="ARBA" id="ARBA00022475"/>
    </source>
</evidence>
<dbReference type="HOGENOM" id="CLU_028880_3_1_5"/>
<keyword evidence="2" id="KW-1003">Cell membrane</keyword>
<evidence type="ECO:0000256" key="5">
    <source>
        <dbReference type="ARBA" id="ARBA00023136"/>
    </source>
</evidence>
<organism evidence="7 9">
    <name type="scientific">Acidiphilium cryptum (strain JF-5)</name>
    <dbReference type="NCBI Taxonomy" id="349163"/>
    <lineage>
        <taxon>Bacteria</taxon>
        <taxon>Pseudomonadati</taxon>
        <taxon>Pseudomonadota</taxon>
        <taxon>Alphaproteobacteria</taxon>
        <taxon>Acetobacterales</taxon>
        <taxon>Acidocellaceae</taxon>
        <taxon>Acidiphilium</taxon>
    </lineage>
</organism>
<evidence type="ECO:0000313" key="9">
    <source>
        <dbReference type="Proteomes" id="UP000000245"/>
    </source>
</evidence>
<dbReference type="InterPro" id="IPR001851">
    <property type="entry name" value="ABC_transp_permease"/>
</dbReference>
<keyword evidence="3 6" id="KW-0812">Transmembrane</keyword>
<reference evidence="7 9" key="1">
    <citation type="submission" date="2007-05" db="EMBL/GenBank/DDBJ databases">
        <title>Complete sequence of chromosome of Acidiphilium cryptum JF-5.</title>
        <authorList>
            <consortium name="US DOE Joint Genome Institute"/>
            <person name="Copeland A."/>
            <person name="Lucas S."/>
            <person name="Lapidus A."/>
            <person name="Barry K."/>
            <person name="Detter J.C."/>
            <person name="Glavina del Rio T."/>
            <person name="Hammon N."/>
            <person name="Israni S."/>
            <person name="Dalin E."/>
            <person name="Tice H."/>
            <person name="Pitluck S."/>
            <person name="Sims D."/>
            <person name="Brettin T."/>
            <person name="Bruce D."/>
            <person name="Han C."/>
            <person name="Schmutz J."/>
            <person name="Larimer F."/>
            <person name="Land M."/>
            <person name="Hauser L."/>
            <person name="Kyrpides N."/>
            <person name="Kim E."/>
            <person name="Magnuson T."/>
            <person name="Richardson P."/>
        </authorList>
    </citation>
    <scope>NUCLEOTIDE SEQUENCE [LARGE SCALE GENOMIC DNA]</scope>
    <source>
        <strain evidence="7 9">JF-5</strain>
    </source>
</reference>
<feature type="transmembrane region" description="Helical" evidence="6">
    <location>
        <begin position="59"/>
        <end position="78"/>
    </location>
</feature>
<feature type="transmembrane region" description="Helical" evidence="6">
    <location>
        <begin position="279"/>
        <end position="299"/>
    </location>
</feature>
<keyword evidence="9" id="KW-1185">Reference proteome</keyword>
<dbReference type="CDD" id="cd06579">
    <property type="entry name" value="TM_PBP1_transp_AraH_like"/>
    <property type="match status" value="1"/>
</dbReference>
<dbReference type="STRING" id="349163.Acry_2214"/>
<dbReference type="GO" id="GO:0005886">
    <property type="term" value="C:plasma membrane"/>
    <property type="evidence" value="ECO:0007669"/>
    <property type="project" value="UniProtKB-SubCell"/>
</dbReference>
<dbReference type="EMBL" id="CP000697">
    <property type="protein sequence ID" value="ABQ31432.1"/>
    <property type="molecule type" value="Genomic_DNA"/>
</dbReference>
<proteinExistence type="predicted"/>
<dbReference type="PANTHER" id="PTHR32196:SF19">
    <property type="entry name" value="GALACTOFURANOSE TRANSPORTER PERMEASE PROTEIN YTFT"/>
    <property type="match status" value="1"/>
</dbReference>
<keyword evidence="5 6" id="KW-0472">Membrane</keyword>
<feature type="transmembrane region" description="Helical" evidence="6">
    <location>
        <begin position="30"/>
        <end position="47"/>
    </location>
</feature>
<dbReference type="eggNOG" id="COG1172">
    <property type="taxonomic scope" value="Bacteria"/>
</dbReference>
<gene>
    <name evidence="7" type="ordered locus">Acry_2214</name>
    <name evidence="8" type="ordered locus">Acry_2237</name>
</gene>
<sequence length="327" mass="32868">MSAVMNRPSRLAGLAARAGHDTPAAMLRAQSVYIAFALLVIVDLIFTPGFRNPIVIRNLLFQAAPIILITLGQSLAIGTRGIDLSVGSSMALAASVMALALPGGAGVSVVAALGTGLAVGLLNGALIAFLDINPLISSLALLVTARGLAEALLDGSRVSLPTGGVFDWLGIGAVSLVPMVAIIALALAATVALVVRTTVFGRSLVFIGANQAAAVIAGIKVRRTLFAVYAASGLLAGLAGLFAAARLGAADPNYIGLNFELDAIAAAVIGGTPLSGGRVSIAGGVFGVLLLQVLGASFIMNDINFSYAQILKAAFIVAALYLQRAGG</sequence>
<dbReference type="Proteomes" id="UP000000245">
    <property type="component" value="Chromosome"/>
</dbReference>
<dbReference type="KEGG" id="acr:Acry_2214"/>
<name>A5G0N0_ACICJ</name>
<dbReference type="GO" id="GO:0022857">
    <property type="term" value="F:transmembrane transporter activity"/>
    <property type="evidence" value="ECO:0007669"/>
    <property type="project" value="InterPro"/>
</dbReference>
<evidence type="ECO:0000256" key="1">
    <source>
        <dbReference type="ARBA" id="ARBA00004651"/>
    </source>
</evidence>